<dbReference type="RefSeq" id="WP_395759460.1">
    <property type="nucleotide sequence ID" value="NZ_CP109207.1"/>
</dbReference>
<protein>
    <submittedName>
        <fullName evidence="2">Uncharacterized protein</fullName>
    </submittedName>
</protein>
<organism evidence="2">
    <name type="scientific">Streptomyces althioticus</name>
    <dbReference type="NCBI Taxonomy" id="83380"/>
    <lineage>
        <taxon>Bacteria</taxon>
        <taxon>Bacillati</taxon>
        <taxon>Actinomycetota</taxon>
        <taxon>Actinomycetes</taxon>
        <taxon>Kitasatosporales</taxon>
        <taxon>Streptomycetaceae</taxon>
        <taxon>Streptomyces</taxon>
        <taxon>Streptomyces althioticus group</taxon>
    </lineage>
</organism>
<sequence>MTLEKCANTDMHQSNTPDDFLGEHTDRGERVCDWCAWMWGCDCH</sequence>
<reference evidence="2" key="1">
    <citation type="submission" date="2022-10" db="EMBL/GenBank/DDBJ databases">
        <title>The complete genomes of actinobacterial strains from the NBC collection.</title>
        <authorList>
            <person name="Joergensen T.S."/>
            <person name="Alvarez Arevalo M."/>
            <person name="Sterndorff E.B."/>
            <person name="Faurdal D."/>
            <person name="Vuksanovic O."/>
            <person name="Mourched A.-S."/>
            <person name="Charusanti P."/>
            <person name="Shaw S."/>
            <person name="Blin K."/>
            <person name="Weber T."/>
        </authorList>
    </citation>
    <scope>NUCLEOTIDE SEQUENCE [LARGE SCALE GENOMIC DNA]</scope>
    <source>
        <strain evidence="2">NBC 01686</strain>
    </source>
</reference>
<name>A0ABZ1YAL7_9ACTN</name>
<feature type="region of interest" description="Disordered" evidence="1">
    <location>
        <begin position="1"/>
        <end position="24"/>
    </location>
</feature>
<proteinExistence type="predicted"/>
<dbReference type="EMBL" id="CP109207">
    <property type="protein sequence ID" value="WUU56600.1"/>
    <property type="molecule type" value="Genomic_DNA"/>
</dbReference>
<accession>A0ABZ1YAL7</accession>
<evidence type="ECO:0000313" key="2">
    <source>
        <dbReference type="EMBL" id="WUU56600.1"/>
    </source>
</evidence>
<gene>
    <name evidence="2" type="ORF">OIE82_27040</name>
</gene>
<evidence type="ECO:0000256" key="1">
    <source>
        <dbReference type="SAM" id="MobiDB-lite"/>
    </source>
</evidence>